<proteinExistence type="predicted"/>
<evidence type="ECO:0000313" key="3">
    <source>
        <dbReference type="EMBL" id="MBD8488038.1"/>
    </source>
</evidence>
<evidence type="ECO:0000256" key="1">
    <source>
        <dbReference type="SAM" id="SignalP"/>
    </source>
</evidence>
<comment type="caution">
    <text evidence="3">The sequence shown here is derived from an EMBL/GenBank/DDBJ whole genome shotgun (WGS) entry which is preliminary data.</text>
</comment>
<accession>A0ABR9AGZ7</accession>
<dbReference type="PROSITE" id="PS51257">
    <property type="entry name" value="PROKAR_LIPOPROTEIN"/>
    <property type="match status" value="1"/>
</dbReference>
<sequence>MKKNILSLTVLVLLATSCGAGQTEDTSSEETVTVQSTSNETEGDWTILFDGSNLDSWKTYNKESLGAAWKMENGVLYLDSSEKEGRGDLVTKDEYSNFHLKLEWKISDNGNSGIMFMVHEDEQFRHPYVTGPEYQLLDDEGHPDGKNLKHRTGDLYDMIQATEEASNPVGEWNTTEIIVDDAKLTFKLNGVTTVETTMWDDNWKALIAGSKFKNAEHFGIYKKGKIALQDHGNNVYFKNIMIKEL</sequence>
<feature type="chain" id="PRO_5047210020" evidence="1">
    <location>
        <begin position="21"/>
        <end position="245"/>
    </location>
</feature>
<organism evidence="3 4">
    <name type="scientific">Echinicola arenosa</name>
    <dbReference type="NCBI Taxonomy" id="2774144"/>
    <lineage>
        <taxon>Bacteria</taxon>
        <taxon>Pseudomonadati</taxon>
        <taxon>Bacteroidota</taxon>
        <taxon>Cytophagia</taxon>
        <taxon>Cytophagales</taxon>
        <taxon>Cyclobacteriaceae</taxon>
        <taxon>Echinicola</taxon>
    </lineage>
</organism>
<dbReference type="Gene3D" id="2.60.120.560">
    <property type="entry name" value="Exo-inulinase, domain 1"/>
    <property type="match status" value="1"/>
</dbReference>
<dbReference type="RefSeq" id="WP_192008787.1">
    <property type="nucleotide sequence ID" value="NZ_JACYTQ010000001.1"/>
</dbReference>
<keyword evidence="4" id="KW-1185">Reference proteome</keyword>
<feature type="signal peptide" evidence="1">
    <location>
        <begin position="1"/>
        <end position="20"/>
    </location>
</feature>
<dbReference type="InterPro" id="IPR010496">
    <property type="entry name" value="AL/BT2_dom"/>
</dbReference>
<protein>
    <submittedName>
        <fullName evidence="3">DUF1080 domain-containing protein</fullName>
    </submittedName>
</protein>
<evidence type="ECO:0000313" key="4">
    <source>
        <dbReference type="Proteomes" id="UP000647133"/>
    </source>
</evidence>
<feature type="domain" description="3-keto-alpha-glucoside-1,2-lyase/3-keto-2-hydroxy-glucal hydratase" evidence="2">
    <location>
        <begin position="44"/>
        <end position="243"/>
    </location>
</feature>
<dbReference type="Proteomes" id="UP000647133">
    <property type="component" value="Unassembled WGS sequence"/>
</dbReference>
<dbReference type="EMBL" id="JACYTQ010000001">
    <property type="protein sequence ID" value="MBD8488038.1"/>
    <property type="molecule type" value="Genomic_DNA"/>
</dbReference>
<evidence type="ECO:0000259" key="2">
    <source>
        <dbReference type="Pfam" id="PF06439"/>
    </source>
</evidence>
<dbReference type="Pfam" id="PF06439">
    <property type="entry name" value="3keto-disac_hyd"/>
    <property type="match status" value="1"/>
</dbReference>
<gene>
    <name evidence="3" type="ORF">IFO69_04695</name>
</gene>
<keyword evidence="1" id="KW-0732">Signal</keyword>
<name>A0ABR9AGZ7_9BACT</name>
<reference evidence="3 4" key="1">
    <citation type="submission" date="2020-09" db="EMBL/GenBank/DDBJ databases">
        <title>Echinicola sp. CAU 1574 isolated from sand of Sido Beach.</title>
        <authorList>
            <person name="Kim W."/>
        </authorList>
    </citation>
    <scope>NUCLEOTIDE SEQUENCE [LARGE SCALE GENOMIC DNA]</scope>
    <source>
        <strain evidence="3 4">CAU 1574</strain>
    </source>
</reference>